<feature type="region of interest" description="Disordered" evidence="4">
    <location>
        <begin position="390"/>
        <end position="444"/>
    </location>
</feature>
<name>A0A8T9CIE6_9HELO</name>
<evidence type="ECO:0000313" key="6">
    <source>
        <dbReference type="EMBL" id="TVY85221.1"/>
    </source>
</evidence>
<proteinExistence type="predicted"/>
<feature type="region of interest" description="Disordered" evidence="4">
    <location>
        <begin position="1"/>
        <end position="117"/>
    </location>
</feature>
<feature type="compositionally biased region" description="Polar residues" evidence="4">
    <location>
        <begin position="604"/>
        <end position="613"/>
    </location>
</feature>
<feature type="compositionally biased region" description="Pro residues" evidence="4">
    <location>
        <begin position="643"/>
        <end position="652"/>
    </location>
</feature>
<feature type="compositionally biased region" description="Polar residues" evidence="4">
    <location>
        <begin position="44"/>
        <end position="56"/>
    </location>
</feature>
<feature type="compositionally biased region" description="Polar residues" evidence="4">
    <location>
        <begin position="463"/>
        <end position="480"/>
    </location>
</feature>
<accession>A0A8T9CIE6</accession>
<evidence type="ECO:0000256" key="4">
    <source>
        <dbReference type="SAM" id="MobiDB-lite"/>
    </source>
</evidence>
<dbReference type="GO" id="GO:0005737">
    <property type="term" value="C:cytoplasm"/>
    <property type="evidence" value="ECO:0007669"/>
    <property type="project" value="UniProtKB-SubCell"/>
</dbReference>
<keyword evidence="7" id="KW-1185">Reference proteome</keyword>
<dbReference type="AlphaFoldDB" id="A0A8T9CIE6"/>
<dbReference type="GO" id="GO:0005815">
    <property type="term" value="C:microtubule organizing center"/>
    <property type="evidence" value="ECO:0007669"/>
    <property type="project" value="InterPro"/>
</dbReference>
<feature type="region of interest" description="Disordered" evidence="4">
    <location>
        <begin position="463"/>
        <end position="501"/>
    </location>
</feature>
<evidence type="ECO:0000259" key="5">
    <source>
        <dbReference type="Pfam" id="PF07989"/>
    </source>
</evidence>
<feature type="region of interest" description="Disordered" evidence="4">
    <location>
        <begin position="563"/>
        <end position="776"/>
    </location>
</feature>
<feature type="compositionally biased region" description="Basic and acidic residues" evidence="4">
    <location>
        <begin position="492"/>
        <end position="501"/>
    </location>
</feature>
<dbReference type="EMBL" id="QGMK01000021">
    <property type="protein sequence ID" value="TVY85221.1"/>
    <property type="molecule type" value="Genomic_DNA"/>
</dbReference>
<feature type="compositionally biased region" description="Basic and acidic residues" evidence="4">
    <location>
        <begin position="60"/>
        <end position="73"/>
    </location>
</feature>
<feature type="domain" description="Centrosomin N-terminal motif 1" evidence="5">
    <location>
        <begin position="119"/>
        <end position="188"/>
    </location>
</feature>
<evidence type="ECO:0000256" key="2">
    <source>
        <dbReference type="ARBA" id="ARBA00022490"/>
    </source>
</evidence>
<comment type="caution">
    <text evidence="6">The sequence shown here is derived from an EMBL/GenBank/DDBJ whole genome shotgun (WGS) entry which is preliminary data.</text>
</comment>
<feature type="coiled-coil region" evidence="3">
    <location>
        <begin position="147"/>
        <end position="205"/>
    </location>
</feature>
<keyword evidence="2" id="KW-0963">Cytoplasm</keyword>
<gene>
    <name evidence="6" type="ORF">LSUE1_G000362</name>
</gene>
<feature type="region of interest" description="Disordered" evidence="4">
    <location>
        <begin position="220"/>
        <end position="239"/>
    </location>
</feature>
<dbReference type="InterPro" id="IPR012943">
    <property type="entry name" value="Cnn_1N"/>
</dbReference>
<feature type="region of interest" description="Disordered" evidence="4">
    <location>
        <begin position="319"/>
        <end position="338"/>
    </location>
</feature>
<feature type="compositionally biased region" description="Basic and acidic residues" evidence="4">
    <location>
        <begin position="563"/>
        <end position="581"/>
    </location>
</feature>
<comment type="subcellular location">
    <subcellularLocation>
        <location evidence="1">Cytoplasm</location>
    </subcellularLocation>
</comment>
<reference evidence="6 7" key="1">
    <citation type="submission" date="2018-05" db="EMBL/GenBank/DDBJ databases">
        <title>Genome sequencing and assembly of the regulated plant pathogen Lachnellula willkommii and related sister species for the development of diagnostic species identification markers.</title>
        <authorList>
            <person name="Giroux E."/>
            <person name="Bilodeau G."/>
        </authorList>
    </citation>
    <scope>NUCLEOTIDE SEQUENCE [LARGE SCALE GENOMIC DNA]</scope>
    <source>
        <strain evidence="6 7">CBS 268.59</strain>
    </source>
</reference>
<feature type="compositionally biased region" description="Basic and acidic residues" evidence="4">
    <location>
        <begin position="399"/>
        <end position="431"/>
    </location>
</feature>
<evidence type="ECO:0000256" key="3">
    <source>
        <dbReference type="SAM" id="Coils"/>
    </source>
</evidence>
<organism evidence="6 7">
    <name type="scientific">Lachnellula suecica</name>
    <dbReference type="NCBI Taxonomy" id="602035"/>
    <lineage>
        <taxon>Eukaryota</taxon>
        <taxon>Fungi</taxon>
        <taxon>Dikarya</taxon>
        <taxon>Ascomycota</taxon>
        <taxon>Pezizomycotina</taxon>
        <taxon>Leotiomycetes</taxon>
        <taxon>Helotiales</taxon>
        <taxon>Lachnaceae</taxon>
        <taxon>Lachnellula</taxon>
    </lineage>
</organism>
<protein>
    <recommendedName>
        <fullName evidence="5">Centrosomin N-terminal motif 1 domain-containing protein</fullName>
    </recommendedName>
</protein>
<evidence type="ECO:0000313" key="7">
    <source>
        <dbReference type="Proteomes" id="UP000469558"/>
    </source>
</evidence>
<evidence type="ECO:0000256" key="1">
    <source>
        <dbReference type="ARBA" id="ARBA00004496"/>
    </source>
</evidence>
<dbReference type="Pfam" id="PF07989">
    <property type="entry name" value="Cnn_1N"/>
    <property type="match status" value="1"/>
</dbReference>
<sequence length="776" mass="85916">MEDRSQGSGRSRAPRPESSNSANTRMTPTSSTNSSSAHLPARLATNTGTRAPSTGGASLLHERLRERKVESARHSRRRSIDLGTSGERGVQSSPVKAPGGREEYRPSTSSVPAGKGMGVKQIEEQVSTLHKQNFDLKLELYHRRQRQETLERQLGVAEKQIDEQAELQEVNEQLLAELEKRDQAVEEAVSIIVTLEDKVERLMKEREGVRAFEAEYESTYFRPSHDGGPPSSPPQFDDTKLRLKTSVPRMPSFLSEQSEGAEALRSLYFPNNMHSESTLPKLAEESRDGSPDRLDSPRLSVLSESSFLSVYGQKQLMLGAPEDEDEEEDLPRMRRTSSSVEKWIDERPVPVVTPPRPTLQGPKSQFLSITDVMESPLQRLEKLKHSLEKTNGSFVSTRPRPERTSSQKERRRSKEVLRRVLADQNSFEHQHALPPTPDTISTGTLREFKTDALLDARKASGTIFNSTSSFPHPRQYQSDMSLRPRSAGETVTSRRDGHGWDTQEEFTETGSVSSTASTYNGGSLQHPKRAMTPELFTFGSGGNGWGRDVMFNNASVLPAHTSRRYESVRRSSMVEHPRSDDTVGPYTGNHNQYNGDDTVGPYTGNHNQYNGDESPQYPSPASKPFPPDRRSSLSATTKLRKTAPPPSNPPTPTAGTPEKDVRKTSRFSNRFFGGGRSDVPVAVQPPPAPQARPKLAARTQSQNVRLDLNGAEEDRATPPPIRRNRTTQAARPSSAGGFGYDGAGDIEQKTEEGDGGIGAKGKKWFGLKRNNSLKKT</sequence>
<keyword evidence="3" id="KW-0175">Coiled coil</keyword>
<feature type="compositionally biased region" description="Polar residues" evidence="4">
    <location>
        <begin position="17"/>
        <end position="37"/>
    </location>
</feature>
<dbReference type="OrthoDB" id="10251744at2759"/>
<feature type="compositionally biased region" description="Basic residues" evidence="4">
    <location>
        <begin position="760"/>
        <end position="776"/>
    </location>
</feature>
<dbReference type="Proteomes" id="UP000469558">
    <property type="component" value="Unassembled WGS sequence"/>
</dbReference>